<keyword evidence="2" id="KW-1185">Reference proteome</keyword>
<reference evidence="2" key="1">
    <citation type="journal article" date="2019" name="Int. J. Syst. Evol. Microbiol.">
        <title>The Global Catalogue of Microorganisms (GCM) 10K type strain sequencing project: providing services to taxonomists for standard genome sequencing and annotation.</title>
        <authorList>
            <consortium name="The Broad Institute Genomics Platform"/>
            <consortium name="The Broad Institute Genome Sequencing Center for Infectious Disease"/>
            <person name="Wu L."/>
            <person name="Ma J."/>
        </authorList>
    </citation>
    <scope>NUCLEOTIDE SEQUENCE [LARGE SCALE GENOMIC DNA]</scope>
    <source>
        <strain evidence="2">CECT 7806</strain>
    </source>
</reference>
<accession>A0ABT8ASU9</accession>
<protein>
    <submittedName>
        <fullName evidence="1">Uncharacterized protein</fullName>
    </submittedName>
</protein>
<comment type="caution">
    <text evidence="1">The sequence shown here is derived from an EMBL/GenBank/DDBJ whole genome shotgun (WGS) entry which is preliminary data.</text>
</comment>
<organism evidence="1 2">
    <name type="scientific">Methylobacterium longum</name>
    <dbReference type="NCBI Taxonomy" id="767694"/>
    <lineage>
        <taxon>Bacteria</taxon>
        <taxon>Pseudomonadati</taxon>
        <taxon>Pseudomonadota</taxon>
        <taxon>Alphaproteobacteria</taxon>
        <taxon>Hyphomicrobiales</taxon>
        <taxon>Methylobacteriaceae</taxon>
        <taxon>Methylobacterium</taxon>
    </lineage>
</organism>
<dbReference type="RefSeq" id="WP_238292457.1">
    <property type="nucleotide sequence ID" value="NZ_BPQS01000055.1"/>
</dbReference>
<name>A0ABT8ASU9_9HYPH</name>
<dbReference type="Proteomes" id="UP001244297">
    <property type="component" value="Unassembled WGS sequence"/>
</dbReference>
<gene>
    <name evidence="1" type="ORF">QWZ18_20475</name>
</gene>
<dbReference type="EMBL" id="JAUFPT010000064">
    <property type="protein sequence ID" value="MDN3572993.1"/>
    <property type="molecule type" value="Genomic_DNA"/>
</dbReference>
<sequence>MSRWQQEYRGWHIWRDQSAFHAREPACRYPACTLTSRSLRRLRMGVDAIERSYAGESAPIWYLFAVTFPELGPIDLSIVEDPDLDRVCRLHVIASH</sequence>
<evidence type="ECO:0000313" key="2">
    <source>
        <dbReference type="Proteomes" id="UP001244297"/>
    </source>
</evidence>
<proteinExistence type="predicted"/>
<evidence type="ECO:0000313" key="1">
    <source>
        <dbReference type="EMBL" id="MDN3572993.1"/>
    </source>
</evidence>